<gene>
    <name evidence="2" type="ORF">C8J55DRAFT_528039</name>
</gene>
<accession>A0A9W9DDX6</accession>
<protein>
    <submittedName>
        <fullName evidence="2">Uncharacterized protein</fullName>
    </submittedName>
</protein>
<feature type="compositionally biased region" description="Basic and acidic residues" evidence="1">
    <location>
        <begin position="1"/>
        <end position="26"/>
    </location>
</feature>
<feature type="compositionally biased region" description="Polar residues" evidence="1">
    <location>
        <begin position="122"/>
        <end position="133"/>
    </location>
</feature>
<dbReference type="AlphaFoldDB" id="A0A9W9DDX6"/>
<dbReference type="Proteomes" id="UP001150238">
    <property type="component" value="Unassembled WGS sequence"/>
</dbReference>
<reference evidence="2" key="2">
    <citation type="journal article" date="2023" name="Proc. Natl. Acad. Sci. U.S.A.">
        <title>A global phylogenomic analysis of the shiitake genus Lentinula.</title>
        <authorList>
            <person name="Sierra-Patev S."/>
            <person name="Min B."/>
            <person name="Naranjo-Ortiz M."/>
            <person name="Looney B."/>
            <person name="Konkel Z."/>
            <person name="Slot J.C."/>
            <person name="Sakamoto Y."/>
            <person name="Steenwyk J.L."/>
            <person name="Rokas A."/>
            <person name="Carro J."/>
            <person name="Camarero S."/>
            <person name="Ferreira P."/>
            <person name="Molpeceres G."/>
            <person name="Ruiz-Duenas F.J."/>
            <person name="Serrano A."/>
            <person name="Henrissat B."/>
            <person name="Drula E."/>
            <person name="Hughes K.W."/>
            <person name="Mata J.L."/>
            <person name="Ishikawa N.K."/>
            <person name="Vargas-Isla R."/>
            <person name="Ushijima S."/>
            <person name="Smith C.A."/>
            <person name="Donoghue J."/>
            <person name="Ahrendt S."/>
            <person name="Andreopoulos W."/>
            <person name="He G."/>
            <person name="LaButti K."/>
            <person name="Lipzen A."/>
            <person name="Ng V."/>
            <person name="Riley R."/>
            <person name="Sandor L."/>
            <person name="Barry K."/>
            <person name="Martinez A.T."/>
            <person name="Xiao Y."/>
            <person name="Gibbons J.G."/>
            <person name="Terashima K."/>
            <person name="Grigoriev I.V."/>
            <person name="Hibbett D."/>
        </authorList>
    </citation>
    <scope>NUCLEOTIDE SEQUENCE</scope>
    <source>
        <strain evidence="2">Sp2 HRB7682 ss15</strain>
    </source>
</reference>
<evidence type="ECO:0000256" key="1">
    <source>
        <dbReference type="SAM" id="MobiDB-lite"/>
    </source>
</evidence>
<sequence>MCRRDVEIQKDLDTKERNMGRRESRLAKSTQSEYPRERRMRSISRRLSNASIHRYESTSSRTDAPASATIPVSSLVPLSELPNSFDYSGFLSSMNPPSGPMTDELNTEENSLTPVHPFHNPGITQSSTSSAANSREDACRVAVRDNSEDSAIFSPAPLPSRRLSALRLTFILN</sequence>
<reference evidence="2" key="1">
    <citation type="submission" date="2022-08" db="EMBL/GenBank/DDBJ databases">
        <authorList>
            <consortium name="DOE Joint Genome Institute"/>
            <person name="Min B."/>
            <person name="Riley R."/>
            <person name="Sierra-Patev S."/>
            <person name="Naranjo-Ortiz M."/>
            <person name="Looney B."/>
            <person name="Konkel Z."/>
            <person name="Slot J.C."/>
            <person name="Sakamoto Y."/>
            <person name="Steenwyk J.L."/>
            <person name="Rokas A."/>
            <person name="Carro J."/>
            <person name="Camarero S."/>
            <person name="Ferreira P."/>
            <person name="Molpeceres G."/>
            <person name="Ruiz-Duenas F.J."/>
            <person name="Serrano A."/>
            <person name="Henrissat B."/>
            <person name="Drula E."/>
            <person name="Hughes K.W."/>
            <person name="Mata J.L."/>
            <person name="Ishikawa N.K."/>
            <person name="Vargas-Isla R."/>
            <person name="Ushijima S."/>
            <person name="Smith C.A."/>
            <person name="Ahrendt S."/>
            <person name="Andreopoulos W."/>
            <person name="He G."/>
            <person name="Labutti K."/>
            <person name="Lipzen A."/>
            <person name="Ng V."/>
            <person name="Sandor L."/>
            <person name="Barry K."/>
            <person name="Martinez A.T."/>
            <person name="Xiao Y."/>
            <person name="Gibbons J.G."/>
            <person name="Terashima K."/>
            <person name="Hibbett D.S."/>
            <person name="Grigoriev I.V."/>
        </authorList>
    </citation>
    <scope>NUCLEOTIDE SEQUENCE</scope>
    <source>
        <strain evidence="2">Sp2 HRB7682 ss15</strain>
    </source>
</reference>
<feature type="region of interest" description="Disordered" evidence="1">
    <location>
        <begin position="92"/>
        <end position="138"/>
    </location>
</feature>
<proteinExistence type="predicted"/>
<organism evidence="2 3">
    <name type="scientific">Lentinula lateritia</name>
    <dbReference type="NCBI Taxonomy" id="40482"/>
    <lineage>
        <taxon>Eukaryota</taxon>
        <taxon>Fungi</taxon>
        <taxon>Dikarya</taxon>
        <taxon>Basidiomycota</taxon>
        <taxon>Agaricomycotina</taxon>
        <taxon>Agaricomycetes</taxon>
        <taxon>Agaricomycetidae</taxon>
        <taxon>Agaricales</taxon>
        <taxon>Marasmiineae</taxon>
        <taxon>Omphalotaceae</taxon>
        <taxon>Lentinula</taxon>
    </lineage>
</organism>
<evidence type="ECO:0000313" key="2">
    <source>
        <dbReference type="EMBL" id="KAJ4465627.1"/>
    </source>
</evidence>
<evidence type="ECO:0000313" key="3">
    <source>
        <dbReference type="Proteomes" id="UP001150238"/>
    </source>
</evidence>
<comment type="caution">
    <text evidence="2">The sequence shown here is derived from an EMBL/GenBank/DDBJ whole genome shotgun (WGS) entry which is preliminary data.</text>
</comment>
<feature type="region of interest" description="Disordered" evidence="1">
    <location>
        <begin position="1"/>
        <end position="68"/>
    </location>
</feature>
<name>A0A9W9DDX6_9AGAR</name>
<dbReference type="EMBL" id="JANVFS010000049">
    <property type="protein sequence ID" value="KAJ4465627.1"/>
    <property type="molecule type" value="Genomic_DNA"/>
</dbReference>